<dbReference type="GeneTree" id="ENSGT00390000009819"/>
<evidence type="ECO:0000256" key="2">
    <source>
        <dbReference type="ARBA" id="ARBA00022980"/>
    </source>
</evidence>
<evidence type="ECO:0000313" key="6">
    <source>
        <dbReference type="Ensembl" id="ENSPSMP00000019545.1"/>
    </source>
</evidence>
<dbReference type="GO" id="GO:0005840">
    <property type="term" value="C:ribosome"/>
    <property type="evidence" value="ECO:0007669"/>
    <property type="project" value="UniProtKB-KW"/>
</dbReference>
<accession>A0A8C8ZTH7</accession>
<sequence>MNLNIFPATGCQKVIEVDDEHKLRTFDEKCIATEVAADALGEKWKGCVVQVSGGSNKLGFLKEQVSCPMAVSACY</sequence>
<name>A0A8C8ZTH7_PROSS</name>
<keyword evidence="2" id="KW-0689">Ribosomal protein</keyword>
<dbReference type="PANTHER" id="PTHR11502">
    <property type="entry name" value="40S RIBOSOMAL PROTEIN S6"/>
    <property type="match status" value="1"/>
</dbReference>
<dbReference type="GO" id="GO:1990904">
    <property type="term" value="C:ribonucleoprotein complex"/>
    <property type="evidence" value="ECO:0007669"/>
    <property type="project" value="UniProtKB-KW"/>
</dbReference>
<keyword evidence="7" id="KW-1185">Reference proteome</keyword>
<evidence type="ECO:0000313" key="7">
    <source>
        <dbReference type="Proteomes" id="UP000694414"/>
    </source>
</evidence>
<dbReference type="AlphaFoldDB" id="A0A8C8ZTH7"/>
<evidence type="ECO:0000256" key="1">
    <source>
        <dbReference type="ARBA" id="ARBA00009312"/>
    </source>
</evidence>
<dbReference type="Pfam" id="PF01092">
    <property type="entry name" value="Ribosomal_S6e"/>
    <property type="match status" value="1"/>
</dbReference>
<evidence type="ECO:0000256" key="3">
    <source>
        <dbReference type="ARBA" id="ARBA00023274"/>
    </source>
</evidence>
<dbReference type="Ensembl" id="ENSPSMT00000022648.1">
    <property type="protein sequence ID" value="ENSPSMP00000019545.1"/>
    <property type="gene ID" value="ENSPSMG00000013788.1"/>
</dbReference>
<dbReference type="GO" id="GO:0006412">
    <property type="term" value="P:translation"/>
    <property type="evidence" value="ECO:0007669"/>
    <property type="project" value="InterPro"/>
</dbReference>
<keyword evidence="3" id="KW-0687">Ribonucleoprotein</keyword>
<organism evidence="6 7">
    <name type="scientific">Prolemur simus</name>
    <name type="common">Greater bamboo lemur</name>
    <name type="synonym">Hapalemur simus</name>
    <dbReference type="NCBI Taxonomy" id="1328070"/>
    <lineage>
        <taxon>Eukaryota</taxon>
        <taxon>Metazoa</taxon>
        <taxon>Chordata</taxon>
        <taxon>Craniata</taxon>
        <taxon>Vertebrata</taxon>
        <taxon>Euteleostomi</taxon>
        <taxon>Mammalia</taxon>
        <taxon>Eutheria</taxon>
        <taxon>Euarchontoglires</taxon>
        <taxon>Primates</taxon>
        <taxon>Strepsirrhini</taxon>
        <taxon>Lemuriformes</taxon>
        <taxon>Lemuridae</taxon>
        <taxon>Prolemur</taxon>
    </lineage>
</organism>
<evidence type="ECO:0000256" key="4">
    <source>
        <dbReference type="ARBA" id="ARBA00035278"/>
    </source>
</evidence>
<dbReference type="Proteomes" id="UP000694414">
    <property type="component" value="Unplaced"/>
</dbReference>
<comment type="similarity">
    <text evidence="1">Belongs to the eukaryotic ribosomal protein eS6 family.</text>
</comment>
<proteinExistence type="inferred from homology"/>
<protein>
    <recommendedName>
        <fullName evidence="4">Small ribosomal subunit protein eS6</fullName>
    </recommendedName>
    <alternativeName>
        <fullName evidence="5">40S ribosomal protein S6</fullName>
    </alternativeName>
</protein>
<reference evidence="6" key="1">
    <citation type="submission" date="2025-08" db="UniProtKB">
        <authorList>
            <consortium name="Ensembl"/>
        </authorList>
    </citation>
    <scope>IDENTIFICATION</scope>
</reference>
<reference evidence="6" key="2">
    <citation type="submission" date="2025-09" db="UniProtKB">
        <authorList>
            <consortium name="Ensembl"/>
        </authorList>
    </citation>
    <scope>IDENTIFICATION</scope>
</reference>
<dbReference type="GO" id="GO:0003735">
    <property type="term" value="F:structural constituent of ribosome"/>
    <property type="evidence" value="ECO:0007669"/>
    <property type="project" value="InterPro"/>
</dbReference>
<dbReference type="InterPro" id="IPR001377">
    <property type="entry name" value="Ribosomal_eS6"/>
</dbReference>
<evidence type="ECO:0000256" key="5">
    <source>
        <dbReference type="ARBA" id="ARBA00035403"/>
    </source>
</evidence>
<dbReference type="SMART" id="SM01405">
    <property type="entry name" value="Ribosomal_S6e"/>
    <property type="match status" value="1"/>
</dbReference>